<keyword evidence="2" id="KW-0472">Membrane</keyword>
<organism evidence="3 4">
    <name type="scientific">Alkalicoccus luteus</name>
    <dbReference type="NCBI Taxonomy" id="1237094"/>
    <lineage>
        <taxon>Bacteria</taxon>
        <taxon>Bacillati</taxon>
        <taxon>Bacillota</taxon>
        <taxon>Bacilli</taxon>
        <taxon>Bacillales</taxon>
        <taxon>Bacillaceae</taxon>
        <taxon>Alkalicoccus</taxon>
    </lineage>
</organism>
<keyword evidence="2" id="KW-1133">Transmembrane helix</keyword>
<dbReference type="Proteomes" id="UP000752012">
    <property type="component" value="Unassembled WGS sequence"/>
</dbReference>
<feature type="compositionally biased region" description="Basic residues" evidence="1">
    <location>
        <begin position="22"/>
        <end position="41"/>
    </location>
</feature>
<name>A0A969PTL9_9BACI</name>
<comment type="caution">
    <text evidence="3">The sequence shown here is derived from an EMBL/GenBank/DDBJ whole genome shotgun (WGS) entry which is preliminary data.</text>
</comment>
<sequence>MSEQRAETLTEEQEETPFPSRRDKHSSKSTPRRKKKKKKKTGNVQFPLVRIWLVLFFTIVAAMFTYPVWIEQIR</sequence>
<reference evidence="3 4" key="1">
    <citation type="submission" date="2020-03" db="EMBL/GenBank/DDBJ databases">
        <title>Assessment of the enzymatic potential of alkaline-tolerant lipase obtained from Bacillus luteus H11 (technogenic soil) for the bioremediation of saline soils contaminated with petroleum substances.</title>
        <authorList>
            <person name="Kalwasinska A."/>
        </authorList>
    </citation>
    <scope>NUCLEOTIDE SEQUENCE [LARGE SCALE GENOMIC DNA]</scope>
    <source>
        <strain evidence="3 4">H11</strain>
    </source>
</reference>
<feature type="region of interest" description="Disordered" evidence="1">
    <location>
        <begin position="1"/>
        <end position="41"/>
    </location>
</feature>
<dbReference type="EMBL" id="JAATHJ010000017">
    <property type="protein sequence ID" value="NJP38161.1"/>
    <property type="molecule type" value="Genomic_DNA"/>
</dbReference>
<accession>A0A969PTL9</accession>
<dbReference type="AlphaFoldDB" id="A0A969PTL9"/>
<dbReference type="RefSeq" id="WP_168007379.1">
    <property type="nucleotide sequence ID" value="NZ_JAATHJ010000017.1"/>
</dbReference>
<evidence type="ECO:0000256" key="2">
    <source>
        <dbReference type="SAM" id="Phobius"/>
    </source>
</evidence>
<feature type="transmembrane region" description="Helical" evidence="2">
    <location>
        <begin position="44"/>
        <end position="69"/>
    </location>
</feature>
<keyword evidence="2" id="KW-0812">Transmembrane</keyword>
<evidence type="ECO:0000313" key="3">
    <source>
        <dbReference type="EMBL" id="NJP38161.1"/>
    </source>
</evidence>
<protein>
    <submittedName>
        <fullName evidence="3">Uncharacterized protein</fullName>
    </submittedName>
</protein>
<keyword evidence="4" id="KW-1185">Reference proteome</keyword>
<gene>
    <name evidence="3" type="ORF">HCN83_11260</name>
</gene>
<proteinExistence type="predicted"/>
<evidence type="ECO:0000256" key="1">
    <source>
        <dbReference type="SAM" id="MobiDB-lite"/>
    </source>
</evidence>
<evidence type="ECO:0000313" key="4">
    <source>
        <dbReference type="Proteomes" id="UP000752012"/>
    </source>
</evidence>